<accession>A0A0E0C9V1</accession>
<dbReference type="InterPro" id="IPR029058">
    <property type="entry name" value="AB_hydrolase_fold"/>
</dbReference>
<keyword evidence="4" id="KW-1185">Reference proteome</keyword>
<dbReference type="InterPro" id="IPR013094">
    <property type="entry name" value="AB_hydrolase_3"/>
</dbReference>
<dbReference type="HOGENOM" id="CLU_012494_22_2_1"/>
<dbReference type="GO" id="GO:0016787">
    <property type="term" value="F:hydrolase activity"/>
    <property type="evidence" value="ECO:0007669"/>
    <property type="project" value="InterPro"/>
</dbReference>
<evidence type="ECO:0000256" key="1">
    <source>
        <dbReference type="SAM" id="MobiDB-lite"/>
    </source>
</evidence>
<evidence type="ECO:0000313" key="4">
    <source>
        <dbReference type="Proteomes" id="UP000008021"/>
    </source>
</evidence>
<evidence type="ECO:0000313" key="3">
    <source>
        <dbReference type="EnsemblPlants" id="OMERI01G33200.1"/>
    </source>
</evidence>
<organism evidence="3">
    <name type="scientific">Oryza meridionalis</name>
    <dbReference type="NCBI Taxonomy" id="40149"/>
    <lineage>
        <taxon>Eukaryota</taxon>
        <taxon>Viridiplantae</taxon>
        <taxon>Streptophyta</taxon>
        <taxon>Embryophyta</taxon>
        <taxon>Tracheophyta</taxon>
        <taxon>Spermatophyta</taxon>
        <taxon>Magnoliopsida</taxon>
        <taxon>Liliopsida</taxon>
        <taxon>Poales</taxon>
        <taxon>Poaceae</taxon>
        <taxon>BOP clade</taxon>
        <taxon>Oryzoideae</taxon>
        <taxon>Oryzeae</taxon>
        <taxon>Oryzinae</taxon>
        <taxon>Oryza</taxon>
    </lineage>
</organism>
<dbReference type="STRING" id="40149.A0A0E0C9V1"/>
<dbReference type="PANTHER" id="PTHR23024">
    <property type="entry name" value="ARYLACETAMIDE DEACETYLASE"/>
    <property type="match status" value="1"/>
</dbReference>
<dbReference type="Gene3D" id="3.40.50.1820">
    <property type="entry name" value="alpha/beta hydrolase"/>
    <property type="match status" value="1"/>
</dbReference>
<protein>
    <recommendedName>
        <fullName evidence="2">Alpha/beta hydrolase fold-3 domain-containing protein</fullName>
    </recommendedName>
</protein>
<dbReference type="SUPFAM" id="SSF53474">
    <property type="entry name" value="alpha/beta-Hydrolases"/>
    <property type="match status" value="1"/>
</dbReference>
<dbReference type="Gramene" id="OMERI01G33200.1">
    <property type="protein sequence ID" value="OMERI01G33200.1"/>
    <property type="gene ID" value="OMERI01G33200"/>
</dbReference>
<dbReference type="Proteomes" id="UP000008021">
    <property type="component" value="Chromosome 1"/>
</dbReference>
<name>A0A0E0C9V1_9ORYZ</name>
<reference evidence="3" key="1">
    <citation type="submission" date="2015-04" db="UniProtKB">
        <authorList>
            <consortium name="EnsemblPlants"/>
        </authorList>
    </citation>
    <scope>IDENTIFICATION</scope>
</reference>
<dbReference type="eggNOG" id="KOG1515">
    <property type="taxonomic scope" value="Eukaryota"/>
</dbReference>
<feature type="compositionally biased region" description="Basic residues" evidence="1">
    <location>
        <begin position="155"/>
        <end position="168"/>
    </location>
</feature>
<evidence type="ECO:0000259" key="2">
    <source>
        <dbReference type="Pfam" id="PF07859"/>
    </source>
</evidence>
<dbReference type="Pfam" id="PF07859">
    <property type="entry name" value="Abhydrolase_3"/>
    <property type="match status" value="1"/>
</dbReference>
<proteinExistence type="predicted"/>
<reference evidence="3" key="2">
    <citation type="submission" date="2018-05" db="EMBL/GenBank/DDBJ databases">
        <title>OmerRS3 (Oryza meridionalis Reference Sequence Version 3).</title>
        <authorList>
            <person name="Zhang J."/>
            <person name="Kudrna D."/>
            <person name="Lee S."/>
            <person name="Talag J."/>
            <person name="Welchert J."/>
            <person name="Wing R.A."/>
        </authorList>
    </citation>
    <scope>NUCLEOTIDE SEQUENCE [LARGE SCALE GENOMIC DNA]</scope>
    <source>
        <strain evidence="3">cv. OR44</strain>
    </source>
</reference>
<dbReference type="EnsemblPlants" id="OMERI01G33200.1">
    <property type="protein sequence ID" value="OMERI01G33200.1"/>
    <property type="gene ID" value="OMERI01G33200"/>
</dbReference>
<feature type="region of interest" description="Disordered" evidence="1">
    <location>
        <begin position="148"/>
        <end position="168"/>
    </location>
</feature>
<sequence>MELSASFLMGDSVGDNIAHHVSQRWTMRTASTLPPPSDIAGMVLLEPYFGGEERTKPERALEGVSLVVNIRRGLTGTTPWPAHVTSDARLEPELQEAFPVAMLIVGGLDPLQDWDWRYAGMLRQKVVRVVEFLELAADIRKLVEEISSPAPSSRAKQRGARRDKRRRGQSCHFEIPFPLFSPEIIK</sequence>
<feature type="domain" description="Alpha/beta hydrolase fold-3" evidence="2">
    <location>
        <begin position="5"/>
        <end position="129"/>
    </location>
</feature>
<dbReference type="AlphaFoldDB" id="A0A0E0C9V1"/>
<dbReference type="InterPro" id="IPR050466">
    <property type="entry name" value="Carboxylest/Gibb_receptor"/>
</dbReference>
<dbReference type="PANTHER" id="PTHR23024:SF517">
    <property type="entry name" value="OS06G0306600 PROTEIN"/>
    <property type="match status" value="1"/>
</dbReference>